<comment type="caution">
    <text evidence="2">The sequence shown here is derived from an EMBL/GenBank/DDBJ whole genome shotgun (WGS) entry which is preliminary data.</text>
</comment>
<accession>A0ABQ7GVU4</accession>
<feature type="signal peptide" evidence="1">
    <location>
        <begin position="1"/>
        <end position="16"/>
    </location>
</feature>
<protein>
    <submittedName>
        <fullName evidence="2">Uncharacterized protein</fullName>
    </submittedName>
</protein>
<evidence type="ECO:0000256" key="1">
    <source>
        <dbReference type="SAM" id="SignalP"/>
    </source>
</evidence>
<keyword evidence="3" id="KW-1185">Reference proteome</keyword>
<evidence type="ECO:0000313" key="3">
    <source>
        <dbReference type="Proteomes" id="UP000815325"/>
    </source>
</evidence>
<proteinExistence type="predicted"/>
<evidence type="ECO:0000313" key="2">
    <source>
        <dbReference type="EMBL" id="KAF5838710.1"/>
    </source>
</evidence>
<feature type="chain" id="PRO_5045710494" evidence="1">
    <location>
        <begin position="17"/>
        <end position="75"/>
    </location>
</feature>
<dbReference type="EMBL" id="MU069568">
    <property type="protein sequence ID" value="KAF5838710.1"/>
    <property type="molecule type" value="Genomic_DNA"/>
</dbReference>
<organism evidence="2 3">
    <name type="scientific">Dunaliella salina</name>
    <name type="common">Green alga</name>
    <name type="synonym">Protococcus salinus</name>
    <dbReference type="NCBI Taxonomy" id="3046"/>
    <lineage>
        <taxon>Eukaryota</taxon>
        <taxon>Viridiplantae</taxon>
        <taxon>Chlorophyta</taxon>
        <taxon>core chlorophytes</taxon>
        <taxon>Chlorophyceae</taxon>
        <taxon>CS clade</taxon>
        <taxon>Chlamydomonadales</taxon>
        <taxon>Dunaliellaceae</taxon>
        <taxon>Dunaliella</taxon>
    </lineage>
</organism>
<sequence>MLAGRNLLSFTLLCRAQLLAKPYGHIELHRIGMQPQELAPVIDFLRLHLSLKPFHVETHPHEKEEDLEATSSEIV</sequence>
<gene>
    <name evidence="2" type="ORF">DUNSADRAFT_2335</name>
</gene>
<name>A0ABQ7GVU4_DUNSA</name>
<reference evidence="2" key="1">
    <citation type="submission" date="2017-08" db="EMBL/GenBank/DDBJ databases">
        <authorList>
            <person name="Polle J.E."/>
            <person name="Barry K."/>
            <person name="Cushman J."/>
            <person name="Schmutz J."/>
            <person name="Tran D."/>
            <person name="Hathwaick L.T."/>
            <person name="Yim W.C."/>
            <person name="Jenkins J."/>
            <person name="Mckie-Krisberg Z.M."/>
            <person name="Prochnik S."/>
            <person name="Lindquist E."/>
            <person name="Dockter R.B."/>
            <person name="Adam C."/>
            <person name="Molina H."/>
            <person name="Bunkerborg J."/>
            <person name="Jin E."/>
            <person name="Buchheim M."/>
            <person name="Magnuson J."/>
        </authorList>
    </citation>
    <scope>NUCLEOTIDE SEQUENCE</scope>
    <source>
        <strain evidence="2">CCAP 19/18</strain>
    </source>
</reference>
<keyword evidence="1" id="KW-0732">Signal</keyword>
<dbReference type="Proteomes" id="UP000815325">
    <property type="component" value="Unassembled WGS sequence"/>
</dbReference>